<evidence type="ECO:0000256" key="3">
    <source>
        <dbReference type="ARBA" id="ARBA00012417"/>
    </source>
</evidence>
<accession>A0A9P3G230</accession>
<evidence type="ECO:0000256" key="10">
    <source>
        <dbReference type="SAM" id="MobiDB-lite"/>
    </source>
</evidence>
<evidence type="ECO:0000256" key="8">
    <source>
        <dbReference type="ARBA" id="ARBA00023242"/>
    </source>
</evidence>
<comment type="subcellular location">
    <subcellularLocation>
        <location evidence="1">Nucleus</location>
    </subcellularLocation>
</comment>
<evidence type="ECO:0000313" key="14">
    <source>
        <dbReference type="Proteomes" id="UP000703269"/>
    </source>
</evidence>
<keyword evidence="14" id="KW-1185">Reference proteome</keyword>
<dbReference type="Gene3D" id="3.60.21.50">
    <property type="match status" value="1"/>
</dbReference>
<dbReference type="InterPro" id="IPR007185">
    <property type="entry name" value="DNA_pol_a/d/e_bsu"/>
</dbReference>
<evidence type="ECO:0000313" key="13">
    <source>
        <dbReference type="EMBL" id="GJE86843.1"/>
    </source>
</evidence>
<protein>
    <recommendedName>
        <fullName evidence="3">DNA-directed DNA polymerase</fullName>
        <ecNumber evidence="3">2.7.7.7</ecNumber>
    </recommendedName>
</protein>
<sequence length="510" mass="54773">MILTPTHVPDTPLVRAATSVLPPTESTPSFAISSANKSYKHQYANIYFVRLRLLRSFVEENAQRLWKEVAGDPVFVPRVLEVQKGQLCYIVGTVYMDMPMKPNVLDDIARDHSIPAPPPQEKYCSEDDSVMLEDESGRIRLVGDQLKSARVVTGVIMGALGLETANGDFEVVDFCFAGMPPQSSAEDQDMDDSEGSDSDEWIAVVSGLDVGALDPPDAQLQMLSEYLTGEACGFDEQSGAARISRLIIAGNSLAPAVAEIQEPEKKPRRGQEAPTFSTHPLRVLSTHLTDIAHSIPIHLLPGATDPSGTIIPQQSLPRAMFGTAASYASFSCETNPAYIRVGAFEDASTSSKANGKASSSKPKSSSSTPPRTLLVHSGQPLDDMFRYLPSPPATRLALVEATLRWRHIAPTAPDTLWCHPFFTTDPFVLAAAPDVYVVGNQPAFKTRLVRAARGEGPARTRIVLVPPFKTTGTVVLVNLRTLGVRTVSFAVHGMSSGGGASAHETGAPAS</sequence>
<dbReference type="GO" id="GO:0003677">
    <property type="term" value="F:DNA binding"/>
    <property type="evidence" value="ECO:0007669"/>
    <property type="project" value="InterPro"/>
</dbReference>
<feature type="compositionally biased region" description="Basic and acidic residues" evidence="10">
    <location>
        <begin position="262"/>
        <end position="271"/>
    </location>
</feature>
<feature type="region of interest" description="Disordered" evidence="10">
    <location>
        <begin position="261"/>
        <end position="280"/>
    </location>
</feature>
<keyword evidence="8" id="KW-0539">Nucleus</keyword>
<dbReference type="Pfam" id="PF18018">
    <property type="entry name" value="DNA_pol_D_N"/>
    <property type="match status" value="1"/>
</dbReference>
<dbReference type="GO" id="GO:0043625">
    <property type="term" value="C:delta DNA polymerase complex"/>
    <property type="evidence" value="ECO:0007669"/>
    <property type="project" value="TreeGrafter"/>
</dbReference>
<dbReference type="GO" id="GO:0003887">
    <property type="term" value="F:DNA-directed DNA polymerase activity"/>
    <property type="evidence" value="ECO:0007669"/>
    <property type="project" value="UniProtKB-KW"/>
</dbReference>
<evidence type="ECO:0000256" key="2">
    <source>
        <dbReference type="ARBA" id="ARBA00006035"/>
    </source>
</evidence>
<keyword evidence="7" id="KW-0239">DNA-directed DNA polymerase</keyword>
<dbReference type="PANTHER" id="PTHR10416">
    <property type="entry name" value="DNA POLYMERASE DELTA SUBUNIT 2"/>
    <property type="match status" value="1"/>
</dbReference>
<evidence type="ECO:0000256" key="5">
    <source>
        <dbReference type="ARBA" id="ARBA00022695"/>
    </source>
</evidence>
<comment type="similarity">
    <text evidence="2">Belongs to the DNA polymerase delta/II small subunit family.</text>
</comment>
<dbReference type="InterPro" id="IPR040663">
    <property type="entry name" value="DNA_pol_D_N"/>
</dbReference>
<evidence type="ECO:0000259" key="12">
    <source>
        <dbReference type="Pfam" id="PF18018"/>
    </source>
</evidence>
<reference evidence="13 14" key="1">
    <citation type="submission" date="2021-08" db="EMBL/GenBank/DDBJ databases">
        <title>Draft Genome Sequence of Phanerochaete sordida strain YK-624.</title>
        <authorList>
            <person name="Mori T."/>
            <person name="Dohra H."/>
            <person name="Suzuki T."/>
            <person name="Kawagishi H."/>
            <person name="Hirai H."/>
        </authorList>
    </citation>
    <scope>NUCLEOTIDE SEQUENCE [LARGE SCALE GENOMIC DNA]</scope>
    <source>
        <strain evidence="13 14">YK-624</strain>
    </source>
</reference>
<dbReference type="EMBL" id="BPQB01000005">
    <property type="protein sequence ID" value="GJE86843.1"/>
    <property type="molecule type" value="Genomic_DNA"/>
</dbReference>
<dbReference type="Proteomes" id="UP000703269">
    <property type="component" value="Unassembled WGS sequence"/>
</dbReference>
<gene>
    <name evidence="13" type="ORF">PsYK624_029260</name>
</gene>
<evidence type="ECO:0000256" key="6">
    <source>
        <dbReference type="ARBA" id="ARBA00022705"/>
    </source>
</evidence>
<feature type="region of interest" description="Disordered" evidence="10">
    <location>
        <begin position="349"/>
        <end position="375"/>
    </location>
</feature>
<dbReference type="Gene3D" id="2.40.50.430">
    <property type="match status" value="1"/>
</dbReference>
<keyword evidence="4" id="KW-0808">Transferase</keyword>
<proteinExistence type="inferred from homology"/>
<keyword evidence="6" id="KW-0235">DNA replication</keyword>
<dbReference type="EC" id="2.7.7.7" evidence="3"/>
<dbReference type="InterPro" id="IPR024826">
    <property type="entry name" value="DNA_pol_delta/II_ssu"/>
</dbReference>
<evidence type="ECO:0000259" key="11">
    <source>
        <dbReference type="Pfam" id="PF04042"/>
    </source>
</evidence>
<name>A0A9P3G230_9APHY</name>
<keyword evidence="5" id="KW-0548">Nucleotidyltransferase</keyword>
<feature type="domain" description="DNA polymerase alpha/delta/epsilon subunit B" evidence="11">
    <location>
        <begin position="202"/>
        <end position="445"/>
    </location>
</feature>
<feature type="compositionally biased region" description="Low complexity" evidence="10">
    <location>
        <begin position="349"/>
        <end position="372"/>
    </location>
</feature>
<evidence type="ECO:0000256" key="9">
    <source>
        <dbReference type="ARBA" id="ARBA00049244"/>
    </source>
</evidence>
<organism evidence="13 14">
    <name type="scientific">Phanerochaete sordida</name>
    <dbReference type="NCBI Taxonomy" id="48140"/>
    <lineage>
        <taxon>Eukaryota</taxon>
        <taxon>Fungi</taxon>
        <taxon>Dikarya</taxon>
        <taxon>Basidiomycota</taxon>
        <taxon>Agaricomycotina</taxon>
        <taxon>Agaricomycetes</taxon>
        <taxon>Polyporales</taxon>
        <taxon>Phanerochaetaceae</taxon>
        <taxon>Phanerochaete</taxon>
    </lineage>
</organism>
<dbReference type="OrthoDB" id="3763at2759"/>
<dbReference type="AlphaFoldDB" id="A0A9P3G230"/>
<dbReference type="PANTHER" id="PTHR10416:SF0">
    <property type="entry name" value="DNA POLYMERASE DELTA SUBUNIT 2"/>
    <property type="match status" value="1"/>
</dbReference>
<evidence type="ECO:0000256" key="1">
    <source>
        <dbReference type="ARBA" id="ARBA00004123"/>
    </source>
</evidence>
<dbReference type="FunFam" id="2.40.50.430:FF:000002">
    <property type="entry name" value="DNA polymerase delta subunit"/>
    <property type="match status" value="1"/>
</dbReference>
<comment type="catalytic activity">
    <reaction evidence="9">
        <text>DNA(n) + a 2'-deoxyribonucleoside 5'-triphosphate = DNA(n+1) + diphosphate</text>
        <dbReference type="Rhea" id="RHEA:22508"/>
        <dbReference type="Rhea" id="RHEA-COMP:17339"/>
        <dbReference type="Rhea" id="RHEA-COMP:17340"/>
        <dbReference type="ChEBI" id="CHEBI:33019"/>
        <dbReference type="ChEBI" id="CHEBI:61560"/>
        <dbReference type="ChEBI" id="CHEBI:173112"/>
        <dbReference type="EC" id="2.7.7.7"/>
    </reaction>
</comment>
<dbReference type="Pfam" id="PF04042">
    <property type="entry name" value="DNA_pol_E_B"/>
    <property type="match status" value="1"/>
</dbReference>
<comment type="caution">
    <text evidence="13">The sequence shown here is derived from an EMBL/GenBank/DDBJ whole genome shotgun (WGS) entry which is preliminary data.</text>
</comment>
<dbReference type="GO" id="GO:0006273">
    <property type="term" value="P:lagging strand elongation"/>
    <property type="evidence" value="ECO:0007669"/>
    <property type="project" value="UniProtKB-ARBA"/>
</dbReference>
<dbReference type="GO" id="GO:0006281">
    <property type="term" value="P:DNA repair"/>
    <property type="evidence" value="ECO:0007669"/>
    <property type="project" value="UniProtKB-ARBA"/>
</dbReference>
<evidence type="ECO:0000256" key="7">
    <source>
        <dbReference type="ARBA" id="ARBA00022932"/>
    </source>
</evidence>
<evidence type="ECO:0000256" key="4">
    <source>
        <dbReference type="ARBA" id="ARBA00022679"/>
    </source>
</evidence>
<feature type="domain" description="DNA polymerase delta subunit OB-fold" evidence="12">
    <location>
        <begin position="42"/>
        <end position="173"/>
    </location>
</feature>